<organism evidence="2 3">
    <name type="scientific">Pleurodeles waltl</name>
    <name type="common">Iberian ribbed newt</name>
    <dbReference type="NCBI Taxonomy" id="8319"/>
    <lineage>
        <taxon>Eukaryota</taxon>
        <taxon>Metazoa</taxon>
        <taxon>Chordata</taxon>
        <taxon>Craniata</taxon>
        <taxon>Vertebrata</taxon>
        <taxon>Euteleostomi</taxon>
        <taxon>Amphibia</taxon>
        <taxon>Batrachia</taxon>
        <taxon>Caudata</taxon>
        <taxon>Salamandroidea</taxon>
        <taxon>Salamandridae</taxon>
        <taxon>Pleurodelinae</taxon>
        <taxon>Pleurodeles</taxon>
    </lineage>
</organism>
<comment type="caution">
    <text evidence="2">The sequence shown here is derived from an EMBL/GenBank/DDBJ whole genome shotgun (WGS) entry which is preliminary data.</text>
</comment>
<gene>
    <name evidence="2" type="ORF">NDU88_002040</name>
</gene>
<dbReference type="AlphaFoldDB" id="A0AAV7UWG4"/>
<proteinExistence type="predicted"/>
<name>A0AAV7UWG4_PLEWA</name>
<protein>
    <submittedName>
        <fullName evidence="2">Uncharacterized protein</fullName>
    </submittedName>
</protein>
<dbReference type="EMBL" id="JANPWB010000004">
    <property type="protein sequence ID" value="KAJ1192734.1"/>
    <property type="molecule type" value="Genomic_DNA"/>
</dbReference>
<feature type="compositionally biased region" description="Polar residues" evidence="1">
    <location>
        <begin position="186"/>
        <end position="198"/>
    </location>
</feature>
<evidence type="ECO:0000313" key="3">
    <source>
        <dbReference type="Proteomes" id="UP001066276"/>
    </source>
</evidence>
<evidence type="ECO:0000256" key="1">
    <source>
        <dbReference type="SAM" id="MobiDB-lite"/>
    </source>
</evidence>
<feature type="compositionally biased region" description="Pro residues" evidence="1">
    <location>
        <begin position="126"/>
        <end position="135"/>
    </location>
</feature>
<feature type="compositionally biased region" description="Low complexity" evidence="1">
    <location>
        <begin position="113"/>
        <end position="125"/>
    </location>
</feature>
<reference evidence="2" key="1">
    <citation type="journal article" date="2022" name="bioRxiv">
        <title>Sequencing and chromosome-scale assembly of the giantPleurodeles waltlgenome.</title>
        <authorList>
            <person name="Brown T."/>
            <person name="Elewa A."/>
            <person name="Iarovenko S."/>
            <person name="Subramanian E."/>
            <person name="Araus A.J."/>
            <person name="Petzold A."/>
            <person name="Susuki M."/>
            <person name="Suzuki K.-i.T."/>
            <person name="Hayashi T."/>
            <person name="Toyoda A."/>
            <person name="Oliveira C."/>
            <person name="Osipova E."/>
            <person name="Leigh N.D."/>
            <person name="Simon A."/>
            <person name="Yun M.H."/>
        </authorList>
    </citation>
    <scope>NUCLEOTIDE SEQUENCE</scope>
    <source>
        <strain evidence="2">20211129_DDA</strain>
        <tissue evidence="2">Liver</tissue>
    </source>
</reference>
<accession>A0AAV7UWG4</accession>
<evidence type="ECO:0000313" key="2">
    <source>
        <dbReference type="EMBL" id="KAJ1192734.1"/>
    </source>
</evidence>
<feature type="region of interest" description="Disordered" evidence="1">
    <location>
        <begin position="63"/>
        <end position="208"/>
    </location>
</feature>
<sequence length="208" mass="21354">MDLESIRPGLSRSCVQQDWRNRPQAVEGQQASWTGTKQFFVCLLQAARPPLRGLSPISRVTPMGVGPSQSTAAPQEVPGGAVAPHPSCPDRPSLPYFTAGHQGTSPGRGWGGKAVPCGPAAVGAPPARPNPPHPGHSPFRHRQAQTSAQAGVLWATTASQHSGAPPVVDGSTTRPGEEVAGCHQGPTASGSQHATTKRSAPLGSAARA</sequence>
<keyword evidence="3" id="KW-1185">Reference proteome</keyword>
<dbReference type="Proteomes" id="UP001066276">
    <property type="component" value="Chromosome 2_2"/>
</dbReference>